<protein>
    <recommendedName>
        <fullName evidence="4">HNH endonuclease</fullName>
    </recommendedName>
</protein>
<sequence length="671" mass="71753">MTQLAEKLSVPATSMPASAPRQHAPASRLSLLRPAPVAGLALGPVDHRATPAPARSLVGDPASPVRRTIEDKKKQPMTWADLEVMSGVSGAPRAVQLILKFWAETAHPATPVPFTTQPAIVALARGAAANMPGEFADWLGRDTLDEFRASLKRLKISPTPAFATALYAREQVLVQAWTVGLGPSPSLPEAEHDPRFAVPAEYASRPAAASGRDDGGWHSVSSSLTGVTGSSTGSVNHALAQEAIATGALKQHADATATQICATCGQVTDATQFEVDHQQAFSELRDNLQLLARGMAVNANLYNGIQGGKKSFDRLFQTNGKPGTVGCEVLLTAEAVNVYSNDIGNLMRICRHCNGAWGKSDQDMFVWFRKSPYFGQAFIDAHFPLLGHNTVIARTKTGEGWGKAARDWFATHHLPALKQQFVLDEARRFLHKQVTKQSRTALEAQLEQEPGKKQALEQEADNLTGLNTAFLSSVDTTRQYYNSELQDLNGEPMGDPYPMAPGSPAILDREDRESFQKRQKRKKHQELSSTGPYRDGYDHGIANVPPSAKAHSGATLDAYLQGHADGRAEYLAAHDRGVARALAVADPDQLPALATASPAEANEANGFRETAVNRIKAVMLGRQAGAAGLPPDPSVIPSGTPSSEVLLRDYLRGYASGMTSSSSSGTGPSTS</sequence>
<dbReference type="RefSeq" id="WP_307494416.1">
    <property type="nucleotide sequence ID" value="NZ_JAUSVB010000006.1"/>
</dbReference>
<comment type="caution">
    <text evidence="2">The sequence shown here is derived from an EMBL/GenBank/DDBJ whole genome shotgun (WGS) entry which is preliminary data.</text>
</comment>
<evidence type="ECO:0008006" key="4">
    <source>
        <dbReference type="Google" id="ProtNLM"/>
    </source>
</evidence>
<proteinExistence type="predicted"/>
<dbReference type="EMBL" id="JAUSVB010000006">
    <property type="protein sequence ID" value="MDQ0375621.1"/>
    <property type="molecule type" value="Genomic_DNA"/>
</dbReference>
<evidence type="ECO:0000256" key="1">
    <source>
        <dbReference type="SAM" id="MobiDB-lite"/>
    </source>
</evidence>
<evidence type="ECO:0000313" key="3">
    <source>
        <dbReference type="Proteomes" id="UP001239626"/>
    </source>
</evidence>
<name>A0ABU0EKP5_9CELL</name>
<reference evidence="2 3" key="1">
    <citation type="submission" date="2023-07" db="EMBL/GenBank/DDBJ databases">
        <title>Sorghum-associated microbial communities from plants grown in Nebraska, USA.</title>
        <authorList>
            <person name="Schachtman D."/>
        </authorList>
    </citation>
    <scope>NUCLEOTIDE SEQUENCE [LARGE SCALE GENOMIC DNA]</scope>
    <source>
        <strain evidence="2 3">BE332</strain>
    </source>
</reference>
<evidence type="ECO:0000313" key="2">
    <source>
        <dbReference type="EMBL" id="MDQ0375621.1"/>
    </source>
</evidence>
<accession>A0ABU0EKP5</accession>
<feature type="compositionally biased region" description="Basic and acidic residues" evidence="1">
    <location>
        <begin position="507"/>
        <end position="516"/>
    </location>
</feature>
<dbReference type="Proteomes" id="UP001239626">
    <property type="component" value="Unassembled WGS sequence"/>
</dbReference>
<keyword evidence="3" id="KW-1185">Reference proteome</keyword>
<organism evidence="2 3">
    <name type="scientific">Cellulomonas humilata</name>
    <dbReference type="NCBI Taxonomy" id="144055"/>
    <lineage>
        <taxon>Bacteria</taxon>
        <taxon>Bacillati</taxon>
        <taxon>Actinomycetota</taxon>
        <taxon>Actinomycetes</taxon>
        <taxon>Micrococcales</taxon>
        <taxon>Cellulomonadaceae</taxon>
        <taxon>Cellulomonas</taxon>
    </lineage>
</organism>
<feature type="region of interest" description="Disordered" evidence="1">
    <location>
        <begin position="43"/>
        <end position="62"/>
    </location>
</feature>
<feature type="region of interest" description="Disordered" evidence="1">
    <location>
        <begin position="486"/>
        <end position="540"/>
    </location>
</feature>
<gene>
    <name evidence="2" type="ORF">J2X26_003959</name>
</gene>
<feature type="region of interest" description="Disordered" evidence="1">
    <location>
        <begin position="1"/>
        <end position="26"/>
    </location>
</feature>